<comment type="caution">
    <text evidence="2">The sequence shown here is derived from an EMBL/GenBank/DDBJ whole genome shotgun (WGS) entry which is preliminary data.</text>
</comment>
<evidence type="ECO:0000256" key="1">
    <source>
        <dbReference type="SAM" id="Phobius"/>
    </source>
</evidence>
<organism evidence="2 3">
    <name type="scientific">Ruminococcus intestinalis</name>
    <dbReference type="NCBI Taxonomy" id="2763066"/>
    <lineage>
        <taxon>Bacteria</taxon>
        <taxon>Bacillati</taxon>
        <taxon>Bacillota</taxon>
        <taxon>Clostridia</taxon>
        <taxon>Eubacteriales</taxon>
        <taxon>Oscillospiraceae</taxon>
        <taxon>Ruminococcus</taxon>
    </lineage>
</organism>
<sequence length="298" mass="32499">MIDSLLLILADIFCMDLTKDLHYTIAQFMSIGLASWSTDIINQNNNYTTSLFDNSMVTNFLFFIESFAGLLLVSGIAFAVFDFAVSVGEGERVSPINLLLNIFKGLLASLLITTLPVSLLIFTNHICNIICQAFTDDITINFIVQINSDNSTSSANFFSGWGFAIFMLITFVCVIKVFLANIKRGGILIIQMFVGSLHLFNVPRGYLDSFSGWCKQVIGICATSFISNILIVLGAVVYCTQDGADVWDLILATGVMLAAAEAPRILQQFGLDTSVKANVSQAIFATSGITSIIRSFAH</sequence>
<feature type="transmembrane region" description="Helical" evidence="1">
    <location>
        <begin position="158"/>
        <end position="179"/>
    </location>
</feature>
<keyword evidence="1" id="KW-0812">Transmembrane</keyword>
<evidence type="ECO:0000313" key="2">
    <source>
        <dbReference type="EMBL" id="MBC5727767.1"/>
    </source>
</evidence>
<keyword evidence="3" id="KW-1185">Reference proteome</keyword>
<dbReference type="RefSeq" id="WP_186935037.1">
    <property type="nucleotide sequence ID" value="NZ_JACOPS010000002.1"/>
</dbReference>
<evidence type="ECO:0000313" key="3">
    <source>
        <dbReference type="Proteomes" id="UP000636755"/>
    </source>
</evidence>
<gene>
    <name evidence="2" type="ORF">H8R91_04355</name>
</gene>
<name>A0ABR7HJV6_9FIRM</name>
<feature type="transmembrane region" description="Helical" evidence="1">
    <location>
        <begin position="96"/>
        <end position="115"/>
    </location>
</feature>
<feature type="transmembrane region" description="Helical" evidence="1">
    <location>
        <begin position="217"/>
        <end position="239"/>
    </location>
</feature>
<keyword evidence="1" id="KW-0472">Membrane</keyword>
<proteinExistence type="predicted"/>
<evidence type="ECO:0008006" key="4">
    <source>
        <dbReference type="Google" id="ProtNLM"/>
    </source>
</evidence>
<dbReference type="Proteomes" id="UP000636755">
    <property type="component" value="Unassembled WGS sequence"/>
</dbReference>
<accession>A0ABR7HJV6</accession>
<feature type="transmembrane region" description="Helical" evidence="1">
    <location>
        <begin position="186"/>
        <end position="205"/>
    </location>
</feature>
<dbReference type="InterPro" id="IPR046108">
    <property type="entry name" value="TrbL_5"/>
</dbReference>
<reference evidence="2 3" key="1">
    <citation type="submission" date="2020-08" db="EMBL/GenBank/DDBJ databases">
        <title>Genome public.</title>
        <authorList>
            <person name="Liu C."/>
            <person name="Sun Q."/>
        </authorList>
    </citation>
    <scope>NUCLEOTIDE SEQUENCE [LARGE SCALE GENOMIC DNA]</scope>
    <source>
        <strain evidence="2 3">NSJ-71</strain>
    </source>
</reference>
<protein>
    <recommendedName>
        <fullName evidence="4">Conjugal transfer protein TrbL</fullName>
    </recommendedName>
</protein>
<dbReference type="EMBL" id="JACOPS010000002">
    <property type="protein sequence ID" value="MBC5727767.1"/>
    <property type="molecule type" value="Genomic_DNA"/>
</dbReference>
<feature type="transmembrane region" description="Helical" evidence="1">
    <location>
        <begin position="60"/>
        <end position="84"/>
    </location>
</feature>
<keyword evidence="1" id="KW-1133">Transmembrane helix</keyword>
<dbReference type="Pfam" id="PF19511">
    <property type="entry name" value="TrbL_5"/>
    <property type="match status" value="1"/>
</dbReference>